<accession>A0A1H0RUW7</accession>
<feature type="transmembrane region" description="Helical" evidence="6">
    <location>
        <begin position="166"/>
        <end position="185"/>
    </location>
</feature>
<evidence type="ECO:0000313" key="8">
    <source>
        <dbReference type="Proteomes" id="UP000199159"/>
    </source>
</evidence>
<keyword evidence="8" id="KW-1185">Reference proteome</keyword>
<sequence length="193" mass="21059">MLKKGLVIIFGSMLLGIGINLFLVPYKVLDGGVIGVGLMMRYLWGFEAGFAILILSIPIFLIAWFKYRPYFYNSLHGMLISSLFIDLFNQFPRMFVLEPAISSVIGGVLVGLGIGLMLRYKTSTGGTDLIAQFISDITSINVGLLIFILDAIIILVGGLLVSTETLFLSTITILSVGLTTSLCTWKMKPSYGS</sequence>
<proteinExistence type="predicted"/>
<name>A0A1H0RUW7_9BACI</name>
<evidence type="ECO:0000256" key="4">
    <source>
        <dbReference type="ARBA" id="ARBA00022989"/>
    </source>
</evidence>
<keyword evidence="4 6" id="KW-1133">Transmembrane helix</keyword>
<feature type="transmembrane region" description="Helical" evidence="6">
    <location>
        <begin position="139"/>
        <end position="160"/>
    </location>
</feature>
<feature type="transmembrane region" description="Helical" evidence="6">
    <location>
        <begin position="41"/>
        <end position="63"/>
    </location>
</feature>
<evidence type="ECO:0000256" key="2">
    <source>
        <dbReference type="ARBA" id="ARBA00022475"/>
    </source>
</evidence>
<evidence type="ECO:0000256" key="3">
    <source>
        <dbReference type="ARBA" id="ARBA00022692"/>
    </source>
</evidence>
<dbReference type="Proteomes" id="UP000199159">
    <property type="component" value="Unassembled WGS sequence"/>
</dbReference>
<dbReference type="PANTHER" id="PTHR33545">
    <property type="entry name" value="UPF0750 MEMBRANE PROTEIN YITT-RELATED"/>
    <property type="match status" value="1"/>
</dbReference>
<evidence type="ECO:0000256" key="6">
    <source>
        <dbReference type="SAM" id="Phobius"/>
    </source>
</evidence>
<feature type="transmembrane region" description="Helical" evidence="6">
    <location>
        <begin position="7"/>
        <end position="29"/>
    </location>
</feature>
<dbReference type="AlphaFoldDB" id="A0A1H0RUW7"/>
<dbReference type="InterPro" id="IPR003740">
    <property type="entry name" value="YitT"/>
</dbReference>
<dbReference type="Pfam" id="PF02588">
    <property type="entry name" value="YitT_membrane"/>
    <property type="match status" value="1"/>
</dbReference>
<evidence type="ECO:0000256" key="5">
    <source>
        <dbReference type="ARBA" id="ARBA00023136"/>
    </source>
</evidence>
<evidence type="ECO:0000313" key="7">
    <source>
        <dbReference type="EMBL" id="SDP33381.1"/>
    </source>
</evidence>
<keyword evidence="2" id="KW-1003">Cell membrane</keyword>
<dbReference type="OrthoDB" id="2602718at2"/>
<dbReference type="EMBL" id="FNJU01000002">
    <property type="protein sequence ID" value="SDP33381.1"/>
    <property type="molecule type" value="Genomic_DNA"/>
</dbReference>
<dbReference type="InterPro" id="IPR051461">
    <property type="entry name" value="UPF0750_membrane"/>
</dbReference>
<evidence type="ECO:0000256" key="1">
    <source>
        <dbReference type="ARBA" id="ARBA00004651"/>
    </source>
</evidence>
<keyword evidence="5 6" id="KW-0472">Membrane</keyword>
<dbReference type="GO" id="GO:0005886">
    <property type="term" value="C:plasma membrane"/>
    <property type="evidence" value="ECO:0007669"/>
    <property type="project" value="UniProtKB-SubCell"/>
</dbReference>
<reference evidence="8" key="1">
    <citation type="submission" date="2016-10" db="EMBL/GenBank/DDBJ databases">
        <authorList>
            <person name="Varghese N."/>
            <person name="Submissions S."/>
        </authorList>
    </citation>
    <scope>NUCLEOTIDE SEQUENCE [LARGE SCALE GENOMIC DNA]</scope>
    <source>
        <strain evidence="8">IBRC-M10078</strain>
    </source>
</reference>
<gene>
    <name evidence="7" type="ORF">SAMN05216565_102400</name>
</gene>
<dbReference type="PANTHER" id="PTHR33545:SF5">
    <property type="entry name" value="UPF0750 MEMBRANE PROTEIN YITT"/>
    <property type="match status" value="1"/>
</dbReference>
<organism evidence="7 8">
    <name type="scientific">Litchfieldia salsa</name>
    <dbReference type="NCBI Taxonomy" id="930152"/>
    <lineage>
        <taxon>Bacteria</taxon>
        <taxon>Bacillati</taxon>
        <taxon>Bacillota</taxon>
        <taxon>Bacilli</taxon>
        <taxon>Bacillales</taxon>
        <taxon>Bacillaceae</taxon>
        <taxon>Litchfieldia</taxon>
    </lineage>
</organism>
<dbReference type="STRING" id="930152.SAMN05216565_102400"/>
<comment type="subcellular location">
    <subcellularLocation>
        <location evidence="1">Cell membrane</location>
        <topology evidence="1">Multi-pass membrane protein</topology>
    </subcellularLocation>
</comment>
<dbReference type="RefSeq" id="WP_090850860.1">
    <property type="nucleotide sequence ID" value="NZ_FNJU01000002.1"/>
</dbReference>
<protein>
    <submittedName>
        <fullName evidence="7">Uncharacterized 5xTM membrane BCR, YitT family COG1284</fullName>
    </submittedName>
</protein>
<feature type="transmembrane region" description="Helical" evidence="6">
    <location>
        <begin position="100"/>
        <end position="118"/>
    </location>
</feature>
<keyword evidence="3 6" id="KW-0812">Transmembrane</keyword>